<feature type="domain" description="HTH araC/xylS-type" evidence="11">
    <location>
        <begin position="412"/>
        <end position="510"/>
    </location>
</feature>
<dbReference type="Gene3D" id="3.40.50.2300">
    <property type="match status" value="1"/>
</dbReference>
<dbReference type="Proteomes" id="UP000461768">
    <property type="component" value="Unassembled WGS sequence"/>
</dbReference>
<evidence type="ECO:0000256" key="10">
    <source>
        <dbReference type="PROSITE-ProRule" id="PRU00169"/>
    </source>
</evidence>
<evidence type="ECO:0000256" key="8">
    <source>
        <dbReference type="ARBA" id="ARBA00023163"/>
    </source>
</evidence>
<evidence type="ECO:0000259" key="11">
    <source>
        <dbReference type="PROSITE" id="PS01124"/>
    </source>
</evidence>
<dbReference type="InterPro" id="IPR018062">
    <property type="entry name" value="HTH_AraC-typ_CS"/>
</dbReference>
<keyword evidence="7" id="KW-0238">DNA-binding</keyword>
<keyword evidence="5" id="KW-0902">Two-component regulatory system</keyword>
<dbReference type="InterPro" id="IPR009057">
    <property type="entry name" value="Homeodomain-like_sf"/>
</dbReference>
<protein>
    <recommendedName>
        <fullName evidence="2">Stage 0 sporulation protein A homolog</fullName>
    </recommendedName>
</protein>
<dbReference type="InterPro" id="IPR051552">
    <property type="entry name" value="HptR"/>
</dbReference>
<feature type="domain" description="Response regulatory" evidence="12">
    <location>
        <begin position="2"/>
        <end position="119"/>
    </location>
</feature>
<accession>A0A7V7QLI3</accession>
<dbReference type="SUPFAM" id="SSF52172">
    <property type="entry name" value="CheY-like"/>
    <property type="match status" value="1"/>
</dbReference>
<dbReference type="EMBL" id="WAGX01000005">
    <property type="protein sequence ID" value="KAB1438553.1"/>
    <property type="molecule type" value="Genomic_DNA"/>
</dbReference>
<dbReference type="GO" id="GO:0043565">
    <property type="term" value="F:sequence-specific DNA binding"/>
    <property type="evidence" value="ECO:0007669"/>
    <property type="project" value="InterPro"/>
</dbReference>
<dbReference type="SUPFAM" id="SSF46689">
    <property type="entry name" value="Homeodomain-like"/>
    <property type="match status" value="2"/>
</dbReference>
<proteinExistence type="predicted"/>
<reference evidence="13 14" key="1">
    <citation type="submission" date="2019-09" db="EMBL/GenBank/DDBJ databases">
        <authorList>
            <person name="Valk L.C."/>
        </authorList>
    </citation>
    <scope>NUCLEOTIDE SEQUENCE [LARGE SCALE GENOMIC DNA]</scope>
    <source>
        <strain evidence="13">GalUA</strain>
    </source>
</reference>
<dbReference type="PROSITE" id="PS50110">
    <property type="entry name" value="RESPONSE_REGULATORY"/>
    <property type="match status" value="1"/>
</dbReference>
<evidence type="ECO:0000256" key="2">
    <source>
        <dbReference type="ARBA" id="ARBA00018672"/>
    </source>
</evidence>
<evidence type="ECO:0000256" key="6">
    <source>
        <dbReference type="ARBA" id="ARBA00023015"/>
    </source>
</evidence>
<name>A0A7V7QLI3_9FIRM</name>
<dbReference type="RefSeq" id="WP_151146180.1">
    <property type="nucleotide sequence ID" value="NZ_WAGX01000005.1"/>
</dbReference>
<dbReference type="InterPro" id="IPR011006">
    <property type="entry name" value="CheY-like_superfamily"/>
</dbReference>
<keyword evidence="4 10" id="KW-0597">Phosphoprotein</keyword>
<dbReference type="OrthoDB" id="9794370at2"/>
<dbReference type="Gene3D" id="1.10.10.60">
    <property type="entry name" value="Homeodomain-like"/>
    <property type="match status" value="2"/>
</dbReference>
<sequence>MNVLIADDERIVLNGLKYIIDWNHLGFSICDTAMNGEEALDKILTLNPDLVLLDIRMPKISGIDVVKQASSRGFTGKFILLSGVSDFKLAQTAMRHGVDFYLTKPIDEEELTHAVHSLATLISNEAKKQSSYSQYRAKAKQEILKDILQDNCDYQSLDLEDLHLNANVYQVVAYENYNQEYFHPTWNFADLIRVTNQDNNSFDIIELNQQKIVLLKGDYAISKFTNVLKHYQITPQKGSFFDSIFLAYGQKVARIRDIHLSYQDVISLTNRRFFCQEDQHIIGYEELIAKENQLKDITQNMAQDYAKRFANYIQSNNQTLTMALLKELMLELTHTKSKIPAIKHLLIDIYILVKQKIMQNYRNVDIAFMANASVIDLLDRKYYLYEIIAFLAEQFELWTHCVGYSSGENVLNEVLYYIQNNYQETIKLEAIAPLFGYNSSYLGKIFHKKLGVNFNSYVDQVRIHEAKKLLEQDECKVYMIAEKVGYKNVDYFHRKFKKYVGISPLEYRKTFHASCEEE</sequence>
<keyword evidence="6" id="KW-0805">Transcription regulation</keyword>
<dbReference type="PANTHER" id="PTHR42713:SF3">
    <property type="entry name" value="TRANSCRIPTIONAL REGULATORY PROTEIN HPTR"/>
    <property type="match status" value="1"/>
</dbReference>
<keyword evidence="14" id="KW-1185">Reference proteome</keyword>
<reference evidence="13 14" key="2">
    <citation type="submission" date="2020-02" db="EMBL/GenBank/DDBJ databases">
        <title>Candidatus Galacturonibacter soehngenii shows hetero-acetogenic catabolism of galacturonic acid but lacks a canonical carbon monoxide dehydrogenase/acetyl-CoA synthase complex.</title>
        <authorList>
            <person name="Diender M."/>
            <person name="Stouten G.R."/>
            <person name="Petersen J.F."/>
            <person name="Nielsen P.H."/>
            <person name="Dueholm M.S."/>
            <person name="Pronk J.T."/>
            <person name="Van Loosdrecht M.C.M."/>
        </authorList>
    </citation>
    <scope>NUCLEOTIDE SEQUENCE [LARGE SCALE GENOMIC DNA]</scope>
    <source>
        <strain evidence="13">GalUA</strain>
    </source>
</reference>
<evidence type="ECO:0000256" key="3">
    <source>
        <dbReference type="ARBA" id="ARBA00022490"/>
    </source>
</evidence>
<dbReference type="PROSITE" id="PS01124">
    <property type="entry name" value="HTH_ARAC_FAMILY_2"/>
    <property type="match status" value="1"/>
</dbReference>
<organism evidence="13 14">
    <name type="scientific">Candidatus Galacturonatibacter soehngenii</name>
    <dbReference type="NCBI Taxonomy" id="2307010"/>
    <lineage>
        <taxon>Bacteria</taxon>
        <taxon>Bacillati</taxon>
        <taxon>Bacillota</taxon>
        <taxon>Clostridia</taxon>
        <taxon>Lachnospirales</taxon>
        <taxon>Lachnospiraceae</taxon>
        <taxon>Candidatus Galacturonatibacter</taxon>
    </lineage>
</organism>
<dbReference type="PROSITE" id="PS00041">
    <property type="entry name" value="HTH_ARAC_FAMILY_1"/>
    <property type="match status" value="1"/>
</dbReference>
<comment type="function">
    <text evidence="9">May play the central regulatory role in sporulation. It may be an element of the effector pathway responsible for the activation of sporulation genes in response to nutritional stress. Spo0A may act in concert with spo0H (a sigma factor) to control the expression of some genes that are critical to the sporulation process.</text>
</comment>
<evidence type="ECO:0000256" key="9">
    <source>
        <dbReference type="ARBA" id="ARBA00024867"/>
    </source>
</evidence>
<dbReference type="GO" id="GO:0000160">
    <property type="term" value="P:phosphorelay signal transduction system"/>
    <property type="evidence" value="ECO:0007669"/>
    <property type="project" value="UniProtKB-KW"/>
</dbReference>
<dbReference type="GO" id="GO:0003700">
    <property type="term" value="F:DNA-binding transcription factor activity"/>
    <property type="evidence" value="ECO:0007669"/>
    <property type="project" value="InterPro"/>
</dbReference>
<dbReference type="InterPro" id="IPR018060">
    <property type="entry name" value="HTH_AraC"/>
</dbReference>
<dbReference type="SMART" id="SM00342">
    <property type="entry name" value="HTH_ARAC"/>
    <property type="match status" value="1"/>
</dbReference>
<evidence type="ECO:0000256" key="4">
    <source>
        <dbReference type="ARBA" id="ARBA00022553"/>
    </source>
</evidence>
<evidence type="ECO:0000259" key="12">
    <source>
        <dbReference type="PROSITE" id="PS50110"/>
    </source>
</evidence>
<evidence type="ECO:0000256" key="5">
    <source>
        <dbReference type="ARBA" id="ARBA00023012"/>
    </source>
</evidence>
<keyword evidence="8" id="KW-0804">Transcription</keyword>
<dbReference type="Pfam" id="PF12833">
    <property type="entry name" value="HTH_18"/>
    <property type="match status" value="1"/>
</dbReference>
<dbReference type="AlphaFoldDB" id="A0A7V7QLI3"/>
<comment type="caution">
    <text evidence="13">The sequence shown here is derived from an EMBL/GenBank/DDBJ whole genome shotgun (WGS) entry which is preliminary data.</text>
</comment>
<dbReference type="PANTHER" id="PTHR42713">
    <property type="entry name" value="HISTIDINE KINASE-RELATED"/>
    <property type="match status" value="1"/>
</dbReference>
<dbReference type="InterPro" id="IPR001789">
    <property type="entry name" value="Sig_transdc_resp-reg_receiver"/>
</dbReference>
<dbReference type="CDD" id="cd17536">
    <property type="entry name" value="REC_YesN-like"/>
    <property type="match status" value="1"/>
</dbReference>
<comment type="subcellular location">
    <subcellularLocation>
        <location evidence="1">Cytoplasm</location>
    </subcellularLocation>
</comment>
<dbReference type="InterPro" id="IPR020449">
    <property type="entry name" value="Tscrpt_reg_AraC-type_HTH"/>
</dbReference>
<dbReference type="Pfam" id="PF00072">
    <property type="entry name" value="Response_reg"/>
    <property type="match status" value="1"/>
</dbReference>
<evidence type="ECO:0000256" key="1">
    <source>
        <dbReference type="ARBA" id="ARBA00004496"/>
    </source>
</evidence>
<keyword evidence="3" id="KW-0963">Cytoplasm</keyword>
<dbReference type="PRINTS" id="PR00032">
    <property type="entry name" value="HTHARAC"/>
</dbReference>
<dbReference type="SMART" id="SM00448">
    <property type="entry name" value="REC"/>
    <property type="match status" value="1"/>
</dbReference>
<evidence type="ECO:0000313" key="13">
    <source>
        <dbReference type="EMBL" id="KAB1438553.1"/>
    </source>
</evidence>
<dbReference type="GO" id="GO:0005737">
    <property type="term" value="C:cytoplasm"/>
    <property type="evidence" value="ECO:0007669"/>
    <property type="project" value="UniProtKB-SubCell"/>
</dbReference>
<evidence type="ECO:0000313" key="14">
    <source>
        <dbReference type="Proteomes" id="UP000461768"/>
    </source>
</evidence>
<gene>
    <name evidence="13" type="ORF">F7O84_13535</name>
</gene>
<evidence type="ECO:0000256" key="7">
    <source>
        <dbReference type="ARBA" id="ARBA00023125"/>
    </source>
</evidence>
<feature type="modified residue" description="4-aspartylphosphate" evidence="10">
    <location>
        <position position="54"/>
    </location>
</feature>